<evidence type="ECO:0000256" key="1">
    <source>
        <dbReference type="ARBA" id="ARBA00022729"/>
    </source>
</evidence>
<dbReference type="Gene3D" id="2.40.128.130">
    <property type="entry name" value="Autotransporter beta-domain"/>
    <property type="match status" value="1"/>
</dbReference>
<name>Q11M33_CHESB</name>
<dbReference type="SUPFAM" id="SSF51126">
    <property type="entry name" value="Pectin lyase-like"/>
    <property type="match status" value="1"/>
</dbReference>
<accession>Q11M33</accession>
<protein>
    <submittedName>
        <fullName evidence="4">Outer membrane autotransporter barrel domain</fullName>
    </submittedName>
</protein>
<feature type="domain" description="Autotransporter" evidence="3">
    <location>
        <begin position="1239"/>
        <end position="1519"/>
    </location>
</feature>
<dbReference type="eggNOG" id="COG4625">
    <property type="taxonomic scope" value="Bacteria"/>
</dbReference>
<feature type="chain" id="PRO_5004180439" evidence="2">
    <location>
        <begin position="27"/>
        <end position="1519"/>
    </location>
</feature>
<dbReference type="NCBIfam" id="TIGR04393">
    <property type="entry name" value="rpt_T5SS_PEPC"/>
    <property type="match status" value="1"/>
</dbReference>
<dbReference type="Pfam" id="PF03797">
    <property type="entry name" value="Autotransporter"/>
    <property type="match status" value="1"/>
</dbReference>
<evidence type="ECO:0000313" key="4">
    <source>
        <dbReference type="EMBL" id="ABG61542.1"/>
    </source>
</evidence>
<dbReference type="InterPro" id="IPR005546">
    <property type="entry name" value="Autotransporte_beta"/>
</dbReference>
<evidence type="ECO:0000259" key="3">
    <source>
        <dbReference type="PROSITE" id="PS51208"/>
    </source>
</evidence>
<dbReference type="SMART" id="SM00869">
    <property type="entry name" value="Autotransporter"/>
    <property type="match status" value="1"/>
</dbReference>
<sequence length="1519" mass="156726" precursor="true">MKTTAYLKLSGSLIALTAAAVSQAHAQATGWTGGSSYNQDITGAAVTGDNLWHNALNWSNGLPNAATDVSIGLATMQLYYRRYECQGPGGVGDVDWCVDVIQGPRPTSWDIVLLSGTVGNAQNLYIGLSGGRGFQGSSAGPGHLINQSGLVVGLNMTVGETGTGRYDAIGTTAVGGNLVIGGQGIGTFNNDNPLNVGGHLTVGGYAQGTVTNTSTITVGGNITVGQDAQGTLTNSGNISAGGNLTVGGNDQGILTNTNATITIGGDITVGQDAQGTFTTNGNVSAGGNFTVGGNGQGTFTNTNATITVGGDITVGQDARGTFTTNGNVSAGGNLTVGGSGQGTFTNTNATISIGGDITVGQDAEGTFTTNGNVNAGGNLTVGGNGQGTFTNTNATISIGGDISVGQDGQGTLTNTGGTVTSGGDITIGVHGQGTATNTGTMSSVGNFIVGFEAEGNFTNTNTVSVGGNFTVGESGQGTVDNNGAATITVTGNTAIGENAAGIGILNLNDTSRLTTGGSMAVGEHGTGTLNIATGARAETTGRITLGTSVSGVGTVINNGTMINHEQMVVGDMGRGRLHTAAGATTTTTGDVTVGESATGMGFVSVRGRMDNGGRLDIGDHGDGYMVVHDGGRVTNRESVVGREGGGNGYVLVSDATSIWDNAYSLTLGSESESIGVLTINNDGEVQIRQGYGTLTIAEMEGSTGILNIGGLYPPTGLSFPIDTQVATYVAAAPLGQNVNSTAPLAAGTLDAAFVQFGKGAGSVNFNHTETEANDYRFKAGFIGNGQINHYGNFTVLDGDSSLFTGNAHVLGGIMVVNNVFGGHVTVDPAAILRIGHRNGVTGEVLNDIVNNGIVQFYRADTSRYSGVISGVGAVEQNGTGTTILTGENTYTGQTRINAGTLQLGDGGKSGSIDHTSGVVVNANGTLAFNRSDIKVFDRTITGTGTIAQIGTGLTRLTADNSGFTGQTRIDAGTLSVNGRLGGTVEVNDTGTLEGLGQVGTTTVHEGGTIAPGNSTDPNMQRVGRLTIEGNFTQEAGSFHDTDVLSTGQSDLLYVTGTAAISNDSYLKVSKIDPARYELERRYTVLTAEGGVTGDYILIGDTFVSTFYRLEDHYDANNVYLDVAQYRLFPEAGKTPNQIAAATGAQDLKAERDINGYPTNPLFRAIAYLPTDKKARYAFDQISGEIYASLQGAMLDDSHMVRDVMGDRIRSAFGDMGEKIVGYTPGIDIKDPTPQPVYGNDQEGPVIWGRGFGNWGEIEGDGNAAELKRDGRGLFLGADMPFRDMFRVGLLAGYDRTDYKVPDRNSSAASSNYHLGLYGGAEWWRLALQLGASFTWHKTEVAREIVFPGFAETASSEFDGGTAQLYADLGYRFRPAGLPSLQLQPFLGLAYANNKQGGYDEAGGYAALHGGADQSLGTGYGTLGLRAAQDFDLLDIQWTVHGSAAWRRAFSDAAPTATHHFNGSRDFTVFGTPQPIDTGLFKLGVDANLSEHWAMGFSYAGEYSSKVEFHNLRGDLNYKW</sequence>
<dbReference type="EMBL" id="CP000390">
    <property type="protein sequence ID" value="ABG61542.1"/>
    <property type="molecule type" value="Genomic_DNA"/>
</dbReference>
<dbReference type="STRING" id="266779.Meso_0137"/>
<evidence type="ECO:0000256" key="2">
    <source>
        <dbReference type="SAM" id="SignalP"/>
    </source>
</evidence>
<dbReference type="PROSITE" id="PS51208">
    <property type="entry name" value="AUTOTRANSPORTER"/>
    <property type="match status" value="1"/>
</dbReference>
<proteinExistence type="predicted"/>
<reference evidence="4" key="1">
    <citation type="submission" date="2006-06" db="EMBL/GenBank/DDBJ databases">
        <title>Complete sequence of chromosome of Chelativorans sp. BNC1.</title>
        <authorList>
            <consortium name="US DOE Joint Genome Institute"/>
            <person name="Copeland A."/>
            <person name="Lucas S."/>
            <person name="Lapidus A."/>
            <person name="Barry K."/>
            <person name="Detter J.C."/>
            <person name="Glavina del Rio T."/>
            <person name="Hammon N."/>
            <person name="Israni S."/>
            <person name="Dalin E."/>
            <person name="Tice H."/>
            <person name="Pitluck S."/>
            <person name="Chertkov O."/>
            <person name="Brettin T."/>
            <person name="Bruce D."/>
            <person name="Han C."/>
            <person name="Tapia R."/>
            <person name="Gilna P."/>
            <person name="Schmutz J."/>
            <person name="Larimer F."/>
            <person name="Land M."/>
            <person name="Hauser L."/>
            <person name="Kyrpides N."/>
            <person name="Mikhailova N."/>
            <person name="Richardson P."/>
        </authorList>
    </citation>
    <scope>NUCLEOTIDE SEQUENCE</scope>
    <source>
        <strain evidence="4">BNC1</strain>
    </source>
</reference>
<dbReference type="InterPro" id="IPR036709">
    <property type="entry name" value="Autotransporte_beta_dom_sf"/>
</dbReference>
<dbReference type="Pfam" id="PF12951">
    <property type="entry name" value="PATR"/>
    <property type="match status" value="2"/>
</dbReference>
<organism evidence="4">
    <name type="scientific">Chelativorans sp. (strain BNC1)</name>
    <dbReference type="NCBI Taxonomy" id="266779"/>
    <lineage>
        <taxon>Bacteria</taxon>
        <taxon>Pseudomonadati</taxon>
        <taxon>Pseudomonadota</taxon>
        <taxon>Alphaproteobacteria</taxon>
        <taxon>Hyphomicrobiales</taxon>
        <taxon>Phyllobacteriaceae</taxon>
        <taxon>Chelativorans</taxon>
    </lineage>
</organism>
<dbReference type="InterPro" id="IPR011050">
    <property type="entry name" value="Pectin_lyase_fold/virulence"/>
</dbReference>
<dbReference type="OrthoDB" id="9804931at2"/>
<gene>
    <name evidence="4" type="ordered locus">Meso_0137</name>
</gene>
<dbReference type="SUPFAM" id="SSF103515">
    <property type="entry name" value="Autotransporter"/>
    <property type="match status" value="1"/>
</dbReference>
<dbReference type="InterPro" id="IPR030895">
    <property type="entry name" value="T5SS_PEPC_rpt"/>
</dbReference>
<dbReference type="HOGENOM" id="CLU_005887_4_2_5"/>
<keyword evidence="1 2" id="KW-0732">Signal</keyword>
<dbReference type="KEGG" id="mes:Meso_0137"/>
<dbReference type="InterPro" id="IPR013425">
    <property type="entry name" value="Autotrns_rpt"/>
</dbReference>
<dbReference type="eggNOG" id="COG3210">
    <property type="taxonomic scope" value="Bacteria"/>
</dbReference>
<feature type="signal peptide" evidence="2">
    <location>
        <begin position="1"/>
        <end position="26"/>
    </location>
</feature>